<feature type="domain" description="Peptidase S9 prolyl oligopeptidase catalytic" evidence="3">
    <location>
        <begin position="487"/>
        <end position="692"/>
    </location>
</feature>
<keyword evidence="2" id="KW-0645">Protease</keyword>
<evidence type="ECO:0000313" key="4">
    <source>
        <dbReference type="EMBL" id="MFD2840168.1"/>
    </source>
</evidence>
<dbReference type="SUPFAM" id="SSF82171">
    <property type="entry name" value="DPP6 N-terminal domain-like"/>
    <property type="match status" value="1"/>
</dbReference>
<accession>A0ABW5XE53</accession>
<name>A0ABW5XE53_9MICO</name>
<comment type="caution">
    <text evidence="4">The sequence shown here is derived from an EMBL/GenBank/DDBJ whole genome shotgun (WGS) entry which is preliminary data.</text>
</comment>
<evidence type="ECO:0000256" key="1">
    <source>
        <dbReference type="ARBA" id="ARBA00022801"/>
    </source>
</evidence>
<keyword evidence="1" id="KW-0378">Hydrolase</keyword>
<dbReference type="RefSeq" id="WP_377465867.1">
    <property type="nucleotide sequence ID" value="NZ_JBHUOP010000002.1"/>
</dbReference>
<dbReference type="Gene3D" id="3.40.50.1820">
    <property type="entry name" value="alpha/beta hydrolase"/>
    <property type="match status" value="1"/>
</dbReference>
<evidence type="ECO:0000259" key="3">
    <source>
        <dbReference type="Pfam" id="PF00326"/>
    </source>
</evidence>
<dbReference type="EMBL" id="JBHUOP010000002">
    <property type="protein sequence ID" value="MFD2840168.1"/>
    <property type="molecule type" value="Genomic_DNA"/>
</dbReference>
<dbReference type="InterPro" id="IPR029058">
    <property type="entry name" value="AB_hydrolase_fold"/>
</dbReference>
<proteinExistence type="predicted"/>
<dbReference type="Pfam" id="PF00326">
    <property type="entry name" value="Peptidase_S9"/>
    <property type="match status" value="1"/>
</dbReference>
<evidence type="ECO:0000256" key="2">
    <source>
        <dbReference type="ARBA" id="ARBA00022825"/>
    </source>
</evidence>
<dbReference type="InterPro" id="IPR011659">
    <property type="entry name" value="WD40"/>
</dbReference>
<dbReference type="PANTHER" id="PTHR42776">
    <property type="entry name" value="SERINE PEPTIDASE S9 FAMILY MEMBER"/>
    <property type="match status" value="1"/>
</dbReference>
<keyword evidence="5" id="KW-1185">Reference proteome</keyword>
<evidence type="ECO:0000313" key="5">
    <source>
        <dbReference type="Proteomes" id="UP001597391"/>
    </source>
</evidence>
<dbReference type="PANTHER" id="PTHR42776:SF27">
    <property type="entry name" value="DIPEPTIDYL PEPTIDASE FAMILY MEMBER 6"/>
    <property type="match status" value="1"/>
</dbReference>
<dbReference type="InterPro" id="IPR001375">
    <property type="entry name" value="Peptidase_S9_cat"/>
</dbReference>
<dbReference type="Gene3D" id="2.120.10.30">
    <property type="entry name" value="TolB, C-terminal domain"/>
    <property type="match status" value="1"/>
</dbReference>
<dbReference type="SUPFAM" id="SSF53474">
    <property type="entry name" value="alpha/beta-Hydrolases"/>
    <property type="match status" value="1"/>
</dbReference>
<protein>
    <submittedName>
        <fullName evidence="4">Prolyl oligopeptidase family serine peptidase</fullName>
    </submittedName>
</protein>
<reference evidence="5" key="1">
    <citation type="journal article" date="2019" name="Int. J. Syst. Evol. Microbiol.">
        <title>The Global Catalogue of Microorganisms (GCM) 10K type strain sequencing project: providing services to taxonomists for standard genome sequencing and annotation.</title>
        <authorList>
            <consortium name="The Broad Institute Genomics Platform"/>
            <consortium name="The Broad Institute Genome Sequencing Center for Infectious Disease"/>
            <person name="Wu L."/>
            <person name="Ma J."/>
        </authorList>
    </citation>
    <scope>NUCLEOTIDE SEQUENCE [LARGE SCALE GENOMIC DNA]</scope>
    <source>
        <strain evidence="5">KCTC 33576</strain>
    </source>
</reference>
<dbReference type="InterPro" id="IPR011042">
    <property type="entry name" value="6-blade_b-propeller_TolB-like"/>
</dbReference>
<organism evidence="4 5">
    <name type="scientific">Populibacterium corticicola</name>
    <dbReference type="NCBI Taxonomy" id="1812826"/>
    <lineage>
        <taxon>Bacteria</taxon>
        <taxon>Bacillati</taxon>
        <taxon>Actinomycetota</taxon>
        <taxon>Actinomycetes</taxon>
        <taxon>Micrococcales</taxon>
        <taxon>Jonesiaceae</taxon>
        <taxon>Populibacterium</taxon>
    </lineage>
</organism>
<gene>
    <name evidence="4" type="ORF">ACFSYH_06255</name>
</gene>
<sequence>MKSHQLDLMTSVSTPALDPSGSVAVFAASRPNFAIDSYTGQLWQVPVAGDEAPRRITSGKRDTAPQFSPDGKSIAFLRPDAKNRPQIAIVGARGGEARVITDRALGVNSFRWSGDSSRIAFTSATPEYGRYGTIDGVAAGAENPRRITEHKVRANGAGWILDRRPALYVVEVPAFEEEPYQAPTGRVKDLIARAGQDEPKLPGEHPVGDSVPKVLLLSDPRYAVSTPVWGLDDEHVYFSSAQHEGADDDLQSAIYRVALAAGVEFKANEEREVEAPRAELIVGGGEKKLGLRAPAFSSDFSTLYVLGQELGETGYDFVARNTGVWAASVADLPVTEPRLLTDIEHVDYGDVHSTLVTDGEGVLAFARVRGAGQLHRVTADGTVDIVSEGHRVITGAAVADGKIVVSYTDPTTPGEIAVIAGEDLRTLTNLAAGLRERTTITKQVEFEATSKDGYPVHGWIFKPQGEGPHPVLLNIHGGPFADYQWAYFDEAQAYTAAGYAVVQCNPRGSAGYGREHGVAIRQAMGTLDMDDVLSFFEQAVAANPELDGERAGVLGGSYGGYLTSWIIGHDHRFKGAIVERGFLEPFSFVGTSDIGSFFAGEYTGTDPDHVLTQSPMAVAQNVTTPTLVLHSEEDLRCPLEQAQQYYAALKRAGVDTEFLVFPGESHELSRTGTPWHRMQRFDAILEWWSRHLPVA</sequence>
<keyword evidence="2" id="KW-0720">Serine protease</keyword>
<dbReference type="Pfam" id="PF07676">
    <property type="entry name" value="PD40"/>
    <property type="match status" value="1"/>
</dbReference>
<dbReference type="Proteomes" id="UP001597391">
    <property type="component" value="Unassembled WGS sequence"/>
</dbReference>